<dbReference type="KEGG" id="dci:103511800"/>
<dbReference type="SUPFAM" id="SSF48371">
    <property type="entry name" value="ARM repeat"/>
    <property type="match status" value="1"/>
</dbReference>
<dbReference type="Gene3D" id="1.25.10.10">
    <property type="entry name" value="Leucine-rich Repeat Variant"/>
    <property type="match status" value="3"/>
</dbReference>
<gene>
    <name evidence="3" type="primary">LOC103511800</name>
</gene>
<evidence type="ECO:0000313" key="2">
    <source>
        <dbReference type="Proteomes" id="UP000079169"/>
    </source>
</evidence>
<dbReference type="GeneID" id="103511800"/>
<feature type="region of interest" description="Disordered" evidence="1">
    <location>
        <begin position="507"/>
        <end position="542"/>
    </location>
</feature>
<dbReference type="OMA" id="CECIEQS"/>
<keyword evidence="2" id="KW-1185">Reference proteome</keyword>
<dbReference type="GO" id="GO:0008017">
    <property type="term" value="F:microtubule binding"/>
    <property type="evidence" value="ECO:0007669"/>
    <property type="project" value="TreeGrafter"/>
</dbReference>
<dbReference type="RefSeq" id="XP_008474758.1">
    <property type="nucleotide sequence ID" value="XM_008476536.2"/>
</dbReference>
<dbReference type="PANTHER" id="PTHR23314">
    <property type="entry name" value="SPERM-ASSOCIATED ANTIGEN 6 ARMADILLO REPEAT-CONTAINING"/>
    <property type="match status" value="1"/>
</dbReference>
<evidence type="ECO:0000256" key="1">
    <source>
        <dbReference type="SAM" id="MobiDB-lite"/>
    </source>
</evidence>
<dbReference type="GO" id="GO:0003341">
    <property type="term" value="P:cilium movement"/>
    <property type="evidence" value="ECO:0007669"/>
    <property type="project" value="TreeGrafter"/>
</dbReference>
<protein>
    <submittedName>
        <fullName evidence="3">Sperm-associated antigen 6-like</fullName>
    </submittedName>
</protein>
<proteinExistence type="predicted"/>
<sequence>MSRKSVKNSIDHYQRARLCFVQTMSAFADKPSTIHFLKDLNVVDLIVPLLADKVPSIQHAALATLGKLMCAKHVDIRQEVLERNLVALVLKDLTKQNKHYKKTALHMLTCVAQQDERCAGLIEDKDLDSIISSLHDFDPDTRANAALALGGLAKDNKHFAERIVQCGALPPLVQILASPQLSLKHAAAFALDGIVKHSPELAESASDCDVIPLLIKALNNDEVNVKADAFLCLADIAKDSPSLASTIADGATTLAVEHLTYPHGLVQKNAATLLRDMCKHNLRLANLVVLAGGLDGLLRLIDCNGGYNSLPAIMALGYMSAQSEQIAEQIIELQGVGSLQTILQCPHKEQLQVAAAWTLGQIGKHSVDNVTALCEENVLSTLLSKITQTCVSDNLKSKCKNALNILIPKCENPKELEQMLLGNVSEELLASILCAFAKILPCDPVARRSFVTSHCLRKVQEIEPTPEIAPHLKTINACFPNEVIHFVSPHYLEDLINRLDQFNPQKSSNLPDCKDSGSGNPSGSAQSLQRSEASTTSTASIY</sequence>
<organism evidence="2 3">
    <name type="scientific">Diaphorina citri</name>
    <name type="common">Asian citrus psyllid</name>
    <dbReference type="NCBI Taxonomy" id="121845"/>
    <lineage>
        <taxon>Eukaryota</taxon>
        <taxon>Metazoa</taxon>
        <taxon>Ecdysozoa</taxon>
        <taxon>Arthropoda</taxon>
        <taxon>Hexapoda</taxon>
        <taxon>Insecta</taxon>
        <taxon>Pterygota</taxon>
        <taxon>Neoptera</taxon>
        <taxon>Paraneoptera</taxon>
        <taxon>Hemiptera</taxon>
        <taxon>Sternorrhyncha</taxon>
        <taxon>Psylloidea</taxon>
        <taxon>Psyllidae</taxon>
        <taxon>Diaphorininae</taxon>
        <taxon>Diaphorina</taxon>
    </lineage>
</organism>
<dbReference type="PANTHER" id="PTHR23314:SF0">
    <property type="entry name" value="SPERM-ASSOCIATED ANTIGEN 6"/>
    <property type="match status" value="1"/>
</dbReference>
<dbReference type="InterPro" id="IPR016024">
    <property type="entry name" value="ARM-type_fold"/>
</dbReference>
<dbReference type="STRING" id="121845.A0A1S3D5D3"/>
<name>A0A1S3D5D3_DIACI</name>
<dbReference type="AlphaFoldDB" id="A0A1S3D5D3"/>
<reference evidence="3" key="1">
    <citation type="submission" date="2025-08" db="UniProtKB">
        <authorList>
            <consortium name="RefSeq"/>
        </authorList>
    </citation>
    <scope>IDENTIFICATION</scope>
</reference>
<dbReference type="InterPro" id="IPR011989">
    <property type="entry name" value="ARM-like"/>
</dbReference>
<accession>A0A1S3D5D3</accession>
<dbReference type="GO" id="GO:0015630">
    <property type="term" value="C:microtubule cytoskeleton"/>
    <property type="evidence" value="ECO:0007669"/>
    <property type="project" value="TreeGrafter"/>
</dbReference>
<dbReference type="Proteomes" id="UP000079169">
    <property type="component" value="Unplaced"/>
</dbReference>
<dbReference type="PaxDb" id="121845-A0A1S3D5D3"/>
<dbReference type="SMART" id="SM00185">
    <property type="entry name" value="ARM"/>
    <property type="match status" value="5"/>
</dbReference>
<evidence type="ECO:0000313" key="3">
    <source>
        <dbReference type="RefSeq" id="XP_008474758.1"/>
    </source>
</evidence>
<dbReference type="OrthoDB" id="7537227at2759"/>
<dbReference type="InterPro" id="IPR000225">
    <property type="entry name" value="Armadillo"/>
</dbReference>
<feature type="compositionally biased region" description="Polar residues" evidence="1">
    <location>
        <begin position="517"/>
        <end position="542"/>
    </location>
</feature>